<evidence type="ECO:0000313" key="16">
    <source>
        <dbReference type="Proteomes" id="UP001237642"/>
    </source>
</evidence>
<dbReference type="Proteomes" id="UP001237642">
    <property type="component" value="Unassembled WGS sequence"/>
</dbReference>
<feature type="region of interest" description="Disordered" evidence="14">
    <location>
        <begin position="309"/>
        <end position="330"/>
    </location>
</feature>
<dbReference type="InterPro" id="IPR004241">
    <property type="entry name" value="Atg8-like"/>
</dbReference>
<dbReference type="GO" id="GO:0031410">
    <property type="term" value="C:cytoplasmic vesicle"/>
    <property type="evidence" value="ECO:0007669"/>
    <property type="project" value="UniProtKB-KW"/>
</dbReference>
<evidence type="ECO:0000256" key="14">
    <source>
        <dbReference type="SAM" id="MobiDB-lite"/>
    </source>
</evidence>
<keyword evidence="4" id="KW-0926">Vacuole</keyword>
<dbReference type="SUPFAM" id="SSF54236">
    <property type="entry name" value="Ubiquitin-like"/>
    <property type="match status" value="1"/>
</dbReference>
<dbReference type="GO" id="GO:0005856">
    <property type="term" value="C:cytoskeleton"/>
    <property type="evidence" value="ECO:0007669"/>
    <property type="project" value="UniProtKB-SubCell"/>
</dbReference>
<name>A0AAD8I6Q2_9APIA</name>
<keyword evidence="16" id="KW-1185">Reference proteome</keyword>
<evidence type="ECO:0000256" key="5">
    <source>
        <dbReference type="ARBA" id="ARBA00022786"/>
    </source>
</evidence>
<evidence type="ECO:0000256" key="13">
    <source>
        <dbReference type="RuleBase" id="RU004384"/>
    </source>
</evidence>
<keyword evidence="9 12" id="KW-0449">Lipoprotein</keyword>
<keyword evidence="7" id="KW-0472">Membrane</keyword>
<organism evidence="15 16">
    <name type="scientific">Heracleum sosnowskyi</name>
    <dbReference type="NCBI Taxonomy" id="360622"/>
    <lineage>
        <taxon>Eukaryota</taxon>
        <taxon>Viridiplantae</taxon>
        <taxon>Streptophyta</taxon>
        <taxon>Embryophyta</taxon>
        <taxon>Tracheophyta</taxon>
        <taxon>Spermatophyta</taxon>
        <taxon>Magnoliopsida</taxon>
        <taxon>eudicotyledons</taxon>
        <taxon>Gunneridae</taxon>
        <taxon>Pentapetalae</taxon>
        <taxon>asterids</taxon>
        <taxon>campanulids</taxon>
        <taxon>Apiales</taxon>
        <taxon>Apiaceae</taxon>
        <taxon>Apioideae</taxon>
        <taxon>apioid superclade</taxon>
        <taxon>Tordylieae</taxon>
        <taxon>Tordyliinae</taxon>
        <taxon>Heracleum</taxon>
    </lineage>
</organism>
<dbReference type="AlphaFoldDB" id="A0AAD8I6Q2"/>
<evidence type="ECO:0000256" key="1">
    <source>
        <dbReference type="ARBA" id="ARBA00004245"/>
    </source>
</evidence>
<dbReference type="GO" id="GO:0000421">
    <property type="term" value="C:autophagosome membrane"/>
    <property type="evidence" value="ECO:0007669"/>
    <property type="project" value="UniProtKB-SubCell"/>
</dbReference>
<gene>
    <name evidence="15" type="ORF">POM88_025746</name>
</gene>
<reference evidence="15" key="2">
    <citation type="submission" date="2023-05" db="EMBL/GenBank/DDBJ databases">
        <authorList>
            <person name="Schelkunov M.I."/>
        </authorList>
    </citation>
    <scope>NUCLEOTIDE SEQUENCE</scope>
    <source>
        <strain evidence="15">Hsosn_3</strain>
        <tissue evidence="15">Leaf</tissue>
    </source>
</reference>
<dbReference type="PANTHER" id="PTHR10969">
    <property type="entry name" value="MICROTUBULE-ASSOCIATED PROTEINS 1A/1B LIGHT CHAIN 3-RELATED"/>
    <property type="match status" value="1"/>
</dbReference>
<evidence type="ECO:0000256" key="7">
    <source>
        <dbReference type="ARBA" id="ARBA00023136"/>
    </source>
</evidence>
<evidence type="ECO:0000256" key="4">
    <source>
        <dbReference type="ARBA" id="ARBA00022554"/>
    </source>
</evidence>
<feature type="lipid moiety-binding region" description="Phosphatidylserine amidated glycine; alternate" evidence="12">
    <location>
        <position position="534"/>
    </location>
</feature>
<comment type="similarity">
    <text evidence="3 13">Belongs to the ATG8 family.</text>
</comment>
<evidence type="ECO:0000256" key="8">
    <source>
        <dbReference type="ARBA" id="ARBA00023212"/>
    </source>
</evidence>
<dbReference type="InterPro" id="IPR029071">
    <property type="entry name" value="Ubiquitin-like_domsf"/>
</dbReference>
<evidence type="ECO:0000256" key="6">
    <source>
        <dbReference type="ARBA" id="ARBA00023006"/>
    </source>
</evidence>
<keyword evidence="8" id="KW-0963">Cytoplasm</keyword>
<sequence>MASQAGGSTAPKKIGMGRGPNTIPKAPANLDDRTLIQIRHGPNSPDFADPRIVKCISQMCIQNWPTPAITWATTPAAHKDAVWAEFTKRYRWADEDAAVISTLFWQKCAARTKDKFSKDRQKALNNAGVDYPGQGVLHMHEYGPWWCSADIWAQMCEQWRDEKWGISQLQHIANKESESEGTPINWLDVYVSTRDGLPDAQKIADDYRRLLDERYPEGTERPEIDQELWERASIVKKNYIKGQGQRRRSSFSGSFSGSGGTQSSQSSSHPPTHTPADCVRAICRDRELLRILGGHLGALDPDELARAVAEAASSSQRDDGSQGSHHGVGDGESLVLATKSVAGFVADTWTWERTKLTRISDRSVADSGRYYHGRRKSSQKYILATRLSASSIRDEIWSLIAPILLSILYIHRPFRDLMAKSDYKKEHPFEKRHAEATRIREKYSDRIPVVIEMAGKSDIPDIDKKKYLVPGDLTVGQFVFVIRKRIKLGAEKAIFIFVKNLLPPNAALMSKIYEENKDEDGFLYMTYSGESTFGSLAMQ</sequence>
<evidence type="ECO:0000313" key="15">
    <source>
        <dbReference type="EMBL" id="KAK1379002.1"/>
    </source>
</evidence>
<keyword evidence="8" id="KW-0206">Cytoskeleton</keyword>
<evidence type="ECO:0000256" key="11">
    <source>
        <dbReference type="ARBA" id="ARBA00037813"/>
    </source>
</evidence>
<feature type="region of interest" description="Disordered" evidence="14">
    <location>
        <begin position="244"/>
        <end position="274"/>
    </location>
</feature>
<protein>
    <recommendedName>
        <fullName evidence="13">Autophagy-related protein</fullName>
    </recommendedName>
</protein>
<keyword evidence="5" id="KW-0833">Ubl conjugation pathway</keyword>
<keyword evidence="10" id="KW-0968">Cytoplasmic vesicle</keyword>
<comment type="caution">
    <text evidence="15">The sequence shown here is derived from an EMBL/GenBank/DDBJ whole genome shotgun (WGS) entry which is preliminary data.</text>
</comment>
<keyword evidence="6 13" id="KW-0072">Autophagy</keyword>
<dbReference type="Gene3D" id="3.10.20.90">
    <property type="entry name" value="Phosphatidylinositol 3-kinase Catalytic Subunit, Chain A, domain 1"/>
    <property type="match status" value="1"/>
</dbReference>
<dbReference type="GO" id="GO:0006914">
    <property type="term" value="P:autophagy"/>
    <property type="evidence" value="ECO:0007669"/>
    <property type="project" value="UniProtKB-KW"/>
</dbReference>
<evidence type="ECO:0000256" key="2">
    <source>
        <dbReference type="ARBA" id="ARBA00004512"/>
    </source>
</evidence>
<evidence type="ECO:0000256" key="9">
    <source>
        <dbReference type="ARBA" id="ARBA00023288"/>
    </source>
</evidence>
<evidence type="ECO:0000256" key="12">
    <source>
        <dbReference type="PIRSR" id="PIRSR604241-50"/>
    </source>
</evidence>
<feature type="compositionally biased region" description="Low complexity" evidence="14">
    <location>
        <begin position="250"/>
        <end position="268"/>
    </location>
</feature>
<proteinExistence type="inferred from homology"/>
<reference evidence="15" key="1">
    <citation type="submission" date="2023-02" db="EMBL/GenBank/DDBJ databases">
        <title>Genome of toxic invasive species Heracleum sosnowskyi carries increased number of genes despite the absence of recent whole-genome duplications.</title>
        <authorList>
            <person name="Schelkunov M."/>
            <person name="Shtratnikova V."/>
            <person name="Makarenko M."/>
            <person name="Klepikova A."/>
            <person name="Omelchenko D."/>
            <person name="Novikova G."/>
            <person name="Obukhova E."/>
            <person name="Bogdanov V."/>
            <person name="Penin A."/>
            <person name="Logacheva M."/>
        </authorList>
    </citation>
    <scope>NUCLEOTIDE SEQUENCE</scope>
    <source>
        <strain evidence="15">Hsosn_3</strain>
        <tissue evidence="15">Leaf</tissue>
    </source>
</reference>
<comment type="subcellular location">
    <subcellularLocation>
        <location evidence="1">Cytoplasm</location>
        <location evidence="1">Cytoskeleton</location>
    </subcellularLocation>
    <subcellularLocation>
        <location evidence="2">Cytoplasmic vesicle</location>
        <location evidence="2">Autophagosome membrane</location>
        <topology evidence="2">Lipid-anchor</topology>
    </subcellularLocation>
    <subcellularLocation>
        <location evidence="11">Vacuole membrane</location>
    </subcellularLocation>
</comment>
<dbReference type="CDD" id="cd16128">
    <property type="entry name" value="Ubl_ATG8"/>
    <property type="match status" value="1"/>
</dbReference>
<accession>A0AAD8I6Q2</accession>
<dbReference type="EMBL" id="JAUIZM010000006">
    <property type="protein sequence ID" value="KAK1379002.1"/>
    <property type="molecule type" value="Genomic_DNA"/>
</dbReference>
<dbReference type="Pfam" id="PF02991">
    <property type="entry name" value="ATG8"/>
    <property type="match status" value="1"/>
</dbReference>
<dbReference type="FunFam" id="3.10.20.90:FF:000010">
    <property type="entry name" value="Autophagy-related protein"/>
    <property type="match status" value="1"/>
</dbReference>
<evidence type="ECO:0000256" key="10">
    <source>
        <dbReference type="ARBA" id="ARBA00023329"/>
    </source>
</evidence>
<feature type="region of interest" description="Disordered" evidence="14">
    <location>
        <begin position="1"/>
        <end position="27"/>
    </location>
</feature>
<evidence type="ECO:0000256" key="3">
    <source>
        <dbReference type="ARBA" id="ARBA00007293"/>
    </source>
</evidence>